<comment type="caution">
    <text evidence="1">The sequence shown here is derived from an EMBL/GenBank/DDBJ whole genome shotgun (WGS) entry which is preliminary data.</text>
</comment>
<protein>
    <submittedName>
        <fullName evidence="1">Uncharacterized protein</fullName>
    </submittedName>
</protein>
<accession>A0ACB9JY05</accession>
<name>A0ACB9JY05_9ASTR</name>
<dbReference type="EMBL" id="CM042019">
    <property type="protein sequence ID" value="KAI3824860.1"/>
    <property type="molecule type" value="Genomic_DNA"/>
</dbReference>
<dbReference type="Proteomes" id="UP001056120">
    <property type="component" value="Linkage Group LG02"/>
</dbReference>
<sequence>MEYAAIDDNRAAESVKGKKVVVVGFRKTGLDIARECSSINAFKLPSVTEMQKDIARWDDYMKQAAGEFHYPSSIGALEICYNDQLCQYMGMNPIRKNGLLLPSVTEMQKDIARWDDYMKQAAGEFHYPSSIGALEICYNDQLCQYMGMNPIRKNGLLVLANLFEPYDPMDYTRN</sequence>
<evidence type="ECO:0000313" key="1">
    <source>
        <dbReference type="EMBL" id="KAI3824860.1"/>
    </source>
</evidence>
<evidence type="ECO:0000313" key="2">
    <source>
        <dbReference type="Proteomes" id="UP001056120"/>
    </source>
</evidence>
<reference evidence="2" key="1">
    <citation type="journal article" date="2022" name="Mol. Ecol. Resour.">
        <title>The genomes of chicory, endive, great burdock and yacon provide insights into Asteraceae palaeo-polyploidization history and plant inulin production.</title>
        <authorList>
            <person name="Fan W."/>
            <person name="Wang S."/>
            <person name="Wang H."/>
            <person name="Wang A."/>
            <person name="Jiang F."/>
            <person name="Liu H."/>
            <person name="Zhao H."/>
            <person name="Xu D."/>
            <person name="Zhang Y."/>
        </authorList>
    </citation>
    <scope>NUCLEOTIDE SEQUENCE [LARGE SCALE GENOMIC DNA]</scope>
    <source>
        <strain evidence="2">cv. Yunnan</strain>
    </source>
</reference>
<proteinExistence type="predicted"/>
<organism evidence="1 2">
    <name type="scientific">Smallanthus sonchifolius</name>
    <dbReference type="NCBI Taxonomy" id="185202"/>
    <lineage>
        <taxon>Eukaryota</taxon>
        <taxon>Viridiplantae</taxon>
        <taxon>Streptophyta</taxon>
        <taxon>Embryophyta</taxon>
        <taxon>Tracheophyta</taxon>
        <taxon>Spermatophyta</taxon>
        <taxon>Magnoliopsida</taxon>
        <taxon>eudicotyledons</taxon>
        <taxon>Gunneridae</taxon>
        <taxon>Pentapetalae</taxon>
        <taxon>asterids</taxon>
        <taxon>campanulids</taxon>
        <taxon>Asterales</taxon>
        <taxon>Asteraceae</taxon>
        <taxon>Asteroideae</taxon>
        <taxon>Heliantheae alliance</taxon>
        <taxon>Millerieae</taxon>
        <taxon>Smallanthus</taxon>
    </lineage>
</organism>
<keyword evidence="2" id="KW-1185">Reference proteome</keyword>
<reference evidence="1 2" key="2">
    <citation type="journal article" date="2022" name="Mol. Ecol. Resour.">
        <title>The genomes of chicory, endive, great burdock and yacon provide insights into Asteraceae paleo-polyploidization history and plant inulin production.</title>
        <authorList>
            <person name="Fan W."/>
            <person name="Wang S."/>
            <person name="Wang H."/>
            <person name="Wang A."/>
            <person name="Jiang F."/>
            <person name="Liu H."/>
            <person name="Zhao H."/>
            <person name="Xu D."/>
            <person name="Zhang Y."/>
        </authorList>
    </citation>
    <scope>NUCLEOTIDE SEQUENCE [LARGE SCALE GENOMIC DNA]</scope>
    <source>
        <strain evidence="2">cv. Yunnan</strain>
        <tissue evidence="1">Leaves</tissue>
    </source>
</reference>
<gene>
    <name evidence="1" type="ORF">L1987_06332</name>
</gene>